<evidence type="ECO:0000256" key="4">
    <source>
        <dbReference type="ARBA" id="ARBA00023125"/>
    </source>
</evidence>
<comment type="caution">
    <text evidence="12">The sequence shown here is derived from an EMBL/GenBank/DDBJ whole genome shotgun (WGS) entry which is preliminary data.</text>
</comment>
<keyword evidence="5" id="KW-0010">Activator</keyword>
<evidence type="ECO:0000259" key="11">
    <source>
        <dbReference type="PROSITE" id="PS51806"/>
    </source>
</evidence>
<comment type="similarity">
    <text evidence="2">Belongs to the bZIP family.</text>
</comment>
<dbReference type="PROSITE" id="PS00036">
    <property type="entry name" value="BZIP_BASIC"/>
    <property type="match status" value="1"/>
</dbReference>
<dbReference type="PANTHER" id="PTHR45693:SF13">
    <property type="entry name" value="TRANSCRIPTION FACTOR TGA10"/>
    <property type="match status" value="1"/>
</dbReference>
<dbReference type="Pfam" id="PF14144">
    <property type="entry name" value="DOG1"/>
    <property type="match status" value="1"/>
</dbReference>
<evidence type="ECO:0000256" key="7">
    <source>
        <dbReference type="ARBA" id="ARBA00023242"/>
    </source>
</evidence>
<keyword evidence="4" id="KW-0238">DNA-binding</keyword>
<dbReference type="Proteomes" id="UP000015453">
    <property type="component" value="Unassembled WGS sequence"/>
</dbReference>
<dbReference type="Pfam" id="PF07716">
    <property type="entry name" value="bZIP_2"/>
    <property type="match status" value="1"/>
</dbReference>
<evidence type="ECO:0000313" key="12">
    <source>
        <dbReference type="EMBL" id="EPS74256.1"/>
    </source>
</evidence>
<organism evidence="12 13">
    <name type="scientific">Genlisea aurea</name>
    <dbReference type="NCBI Taxonomy" id="192259"/>
    <lineage>
        <taxon>Eukaryota</taxon>
        <taxon>Viridiplantae</taxon>
        <taxon>Streptophyta</taxon>
        <taxon>Embryophyta</taxon>
        <taxon>Tracheophyta</taxon>
        <taxon>Spermatophyta</taxon>
        <taxon>Magnoliopsida</taxon>
        <taxon>eudicotyledons</taxon>
        <taxon>Gunneridae</taxon>
        <taxon>Pentapetalae</taxon>
        <taxon>asterids</taxon>
        <taxon>lamiids</taxon>
        <taxon>Lamiales</taxon>
        <taxon>Lentibulariaceae</taxon>
        <taxon>Genlisea</taxon>
    </lineage>
</organism>
<evidence type="ECO:0008006" key="14">
    <source>
        <dbReference type="Google" id="ProtNLM"/>
    </source>
</evidence>
<keyword evidence="13" id="KW-1185">Reference proteome</keyword>
<feature type="domain" description="BZIP" evidence="10">
    <location>
        <begin position="21"/>
        <end position="65"/>
    </location>
</feature>
<dbReference type="PROSITE" id="PS51806">
    <property type="entry name" value="DOG1"/>
    <property type="match status" value="1"/>
</dbReference>
<evidence type="ECO:0000256" key="5">
    <source>
        <dbReference type="ARBA" id="ARBA00023159"/>
    </source>
</evidence>
<evidence type="ECO:0000256" key="8">
    <source>
        <dbReference type="SAM" id="Coils"/>
    </source>
</evidence>
<dbReference type="InterPro" id="IPR025422">
    <property type="entry name" value="TGA_domain"/>
</dbReference>
<evidence type="ECO:0000259" key="10">
    <source>
        <dbReference type="PROSITE" id="PS50217"/>
    </source>
</evidence>
<dbReference type="GO" id="GO:0003700">
    <property type="term" value="F:DNA-binding transcription factor activity"/>
    <property type="evidence" value="ECO:0007669"/>
    <property type="project" value="InterPro"/>
</dbReference>
<dbReference type="Gene3D" id="1.20.5.170">
    <property type="match status" value="1"/>
</dbReference>
<keyword evidence="8" id="KW-0175">Coiled coil</keyword>
<comment type="subcellular location">
    <subcellularLocation>
        <location evidence="1">Nucleus</location>
    </subcellularLocation>
</comment>
<feature type="domain" description="DOG1" evidence="11">
    <location>
        <begin position="90"/>
        <end position="299"/>
    </location>
</feature>
<dbReference type="PANTHER" id="PTHR45693">
    <property type="entry name" value="TRANSCRIPTION FACTOR TGA9"/>
    <property type="match status" value="1"/>
</dbReference>
<dbReference type="EMBL" id="AUSU01000131">
    <property type="protein sequence ID" value="EPS74256.1"/>
    <property type="molecule type" value="Genomic_DNA"/>
</dbReference>
<feature type="compositionally biased region" description="Basic and acidic residues" evidence="9">
    <location>
        <begin position="15"/>
        <end position="24"/>
    </location>
</feature>
<dbReference type="AlphaFoldDB" id="S8D9P5"/>
<dbReference type="SUPFAM" id="SSF57959">
    <property type="entry name" value="Leucine zipper domain"/>
    <property type="match status" value="1"/>
</dbReference>
<evidence type="ECO:0000313" key="13">
    <source>
        <dbReference type="Proteomes" id="UP000015453"/>
    </source>
</evidence>
<feature type="non-terminal residue" evidence="12">
    <location>
        <position position="300"/>
    </location>
</feature>
<dbReference type="InterPro" id="IPR046347">
    <property type="entry name" value="bZIP_sf"/>
</dbReference>
<reference evidence="12 13" key="1">
    <citation type="journal article" date="2013" name="BMC Genomics">
        <title>The miniature genome of a carnivorous plant Genlisea aurea contains a low number of genes and short non-coding sequences.</title>
        <authorList>
            <person name="Leushkin E.V."/>
            <person name="Sutormin R.A."/>
            <person name="Nabieva E.R."/>
            <person name="Penin A.A."/>
            <person name="Kondrashov A.S."/>
            <person name="Logacheva M.D."/>
        </authorList>
    </citation>
    <scope>NUCLEOTIDE SEQUENCE [LARGE SCALE GENOMIC DNA]</scope>
</reference>
<evidence type="ECO:0000256" key="9">
    <source>
        <dbReference type="SAM" id="MobiDB-lite"/>
    </source>
</evidence>
<dbReference type="InterPro" id="IPR004827">
    <property type="entry name" value="bZIP"/>
</dbReference>
<dbReference type="PROSITE" id="PS50217">
    <property type="entry name" value="BZIP"/>
    <property type="match status" value="1"/>
</dbReference>
<feature type="non-terminal residue" evidence="12">
    <location>
        <position position="1"/>
    </location>
</feature>
<feature type="coiled-coil region" evidence="8">
    <location>
        <begin position="42"/>
        <end position="69"/>
    </location>
</feature>
<feature type="region of interest" description="Disordered" evidence="9">
    <location>
        <begin position="1"/>
        <end position="26"/>
    </location>
</feature>
<gene>
    <name evidence="12" type="ORF">M569_00501</name>
</gene>
<dbReference type="GO" id="GO:0006351">
    <property type="term" value="P:DNA-templated transcription"/>
    <property type="evidence" value="ECO:0007669"/>
    <property type="project" value="InterPro"/>
</dbReference>
<dbReference type="GO" id="GO:0043565">
    <property type="term" value="F:sequence-specific DNA binding"/>
    <property type="evidence" value="ECO:0007669"/>
    <property type="project" value="InterPro"/>
</dbReference>
<protein>
    <recommendedName>
        <fullName evidence="14">BZIP domain-containing protein</fullName>
    </recommendedName>
</protein>
<dbReference type="FunFam" id="1.20.5.170:FF:000019">
    <property type="entry name" value="BZIP family transcription factor"/>
    <property type="match status" value="1"/>
</dbReference>
<dbReference type="SMART" id="SM00338">
    <property type="entry name" value="BRLZ"/>
    <property type="match status" value="1"/>
</dbReference>
<evidence type="ECO:0000256" key="3">
    <source>
        <dbReference type="ARBA" id="ARBA00023015"/>
    </source>
</evidence>
<keyword evidence="3" id="KW-0805">Transcription regulation</keyword>
<name>S8D9P5_9LAMI</name>
<evidence type="ECO:0000256" key="6">
    <source>
        <dbReference type="ARBA" id="ARBA00023163"/>
    </source>
</evidence>
<keyword evidence="6" id="KW-0804">Transcription</keyword>
<proteinExistence type="inferred from homology"/>
<keyword evidence="7" id="KW-0539">Nucleus</keyword>
<evidence type="ECO:0000256" key="1">
    <source>
        <dbReference type="ARBA" id="ARBA00004123"/>
    </source>
</evidence>
<dbReference type="GO" id="GO:0005634">
    <property type="term" value="C:nucleus"/>
    <property type="evidence" value="ECO:0007669"/>
    <property type="project" value="UniProtKB-SubCell"/>
</dbReference>
<sequence>QRERNCRKPLSTSEEAAKSSDPKTLRRLVQNREAARKSRLKKKAYVQELESSRMRLAQLEEEIQRARAQGFQLGVMDQEPGLVPNVNHSAAVFDAEYGRWLEEQHILTEALQRGLVDDMPENELALHLDNYLAHYHRMIQLKSVLAKSDVFHLISGAWKTPAERCFLWMGGSRPSELLKIVMSEVGAEGRMRGLHRSTAEAEERLSAGLESLANSLSETLICDSLAIPPNVDKYMAQMGVAIDKLSTLEGFVRQADHLRQETLNRLRQILTAREAAICFVAMAEYFHRLRALSSLWILRP</sequence>
<accession>S8D9P5</accession>
<dbReference type="OrthoDB" id="2015618at2759"/>
<evidence type="ECO:0000256" key="2">
    <source>
        <dbReference type="ARBA" id="ARBA00007163"/>
    </source>
</evidence>